<evidence type="ECO:0000313" key="4">
    <source>
        <dbReference type="EMBL" id="QGY46459.1"/>
    </source>
</evidence>
<dbReference type="Proteomes" id="UP000428260">
    <property type="component" value="Chromosome"/>
</dbReference>
<reference evidence="4 5" key="1">
    <citation type="submission" date="2019-11" db="EMBL/GenBank/DDBJ databases">
        <authorList>
            <person name="Zheng R.K."/>
            <person name="Sun C.M."/>
        </authorList>
    </citation>
    <scope>NUCLEOTIDE SEQUENCE [LARGE SCALE GENOMIC DNA]</scope>
    <source>
        <strain evidence="4 5">WC007</strain>
    </source>
</reference>
<sequence>MQLKQVLQRNNWKIAVLFSAFLPLFNIIINSQHRAYDNITQLLANAFFTFSFLLISWFVNSYLTIYFQQFKGNHALLKKVILVLLFNAVLLTLFILAGVFFIREINEGSVPEKRFVLWLIIFKGAISISLIYIIQNLLNTRAREQEITLQNEMLKSENLRAQFEILRQQVNPHFLFNSLSTLRSMVRSNDSNAEEFVIKLSEMYRQLLDKQQKELVPLKEELDFVNDYLFMLSSRFGAMLKITFDIPEEIRELKIPTFSLQLLLENCVKHNIISSEHPLEIKVFATLPDSLTVENLLQPKISKVESSGYGLQSLIQRYHLLCYSDGVFIFSDDRVFRVKLKLIA</sequence>
<dbReference type="InterPro" id="IPR010559">
    <property type="entry name" value="Sig_transdc_His_kin_internal"/>
</dbReference>
<gene>
    <name evidence="4" type="ORF">GM418_23180</name>
</gene>
<evidence type="ECO:0000256" key="2">
    <source>
        <dbReference type="SAM" id="Phobius"/>
    </source>
</evidence>
<proteinExistence type="predicted"/>
<keyword evidence="2" id="KW-1133">Transmembrane helix</keyword>
<feature type="transmembrane region" description="Helical" evidence="2">
    <location>
        <begin position="41"/>
        <end position="59"/>
    </location>
</feature>
<keyword evidence="5" id="KW-1185">Reference proteome</keyword>
<dbReference type="KEGG" id="mcos:GM418_23180"/>
<dbReference type="GO" id="GO:0000155">
    <property type="term" value="F:phosphorelay sensor kinase activity"/>
    <property type="evidence" value="ECO:0007669"/>
    <property type="project" value="InterPro"/>
</dbReference>
<evidence type="ECO:0000256" key="1">
    <source>
        <dbReference type="SAM" id="Coils"/>
    </source>
</evidence>
<dbReference type="GO" id="GO:0016020">
    <property type="term" value="C:membrane"/>
    <property type="evidence" value="ECO:0007669"/>
    <property type="project" value="InterPro"/>
</dbReference>
<keyword evidence="1" id="KW-0175">Coiled coil</keyword>
<dbReference type="InterPro" id="IPR050640">
    <property type="entry name" value="Bact_2-comp_sensor_kinase"/>
</dbReference>
<keyword evidence="2" id="KW-0472">Membrane</keyword>
<keyword evidence="2" id="KW-0812">Transmembrane</keyword>
<feature type="domain" description="Signal transduction histidine kinase internal region" evidence="3">
    <location>
        <begin position="161"/>
        <end position="238"/>
    </location>
</feature>
<dbReference type="RefSeq" id="WP_158869592.1">
    <property type="nucleotide sequence ID" value="NZ_CP046401.1"/>
</dbReference>
<dbReference type="AlphaFoldDB" id="A0A6I6JYQ1"/>
<name>A0A6I6JYQ1_9BACT</name>
<dbReference type="PANTHER" id="PTHR34220">
    <property type="entry name" value="SENSOR HISTIDINE KINASE YPDA"/>
    <property type="match status" value="1"/>
</dbReference>
<dbReference type="Pfam" id="PF06580">
    <property type="entry name" value="His_kinase"/>
    <property type="match status" value="1"/>
</dbReference>
<accession>A0A6I6JYQ1</accession>
<feature type="coiled-coil region" evidence="1">
    <location>
        <begin position="142"/>
        <end position="169"/>
    </location>
</feature>
<feature type="transmembrane region" description="Helical" evidence="2">
    <location>
        <begin position="80"/>
        <end position="103"/>
    </location>
</feature>
<organism evidence="4 5">
    <name type="scientific">Maribellus comscasis</name>
    <dbReference type="NCBI Taxonomy" id="2681766"/>
    <lineage>
        <taxon>Bacteria</taxon>
        <taxon>Pseudomonadati</taxon>
        <taxon>Bacteroidota</taxon>
        <taxon>Bacteroidia</taxon>
        <taxon>Marinilabiliales</taxon>
        <taxon>Prolixibacteraceae</taxon>
        <taxon>Maribellus</taxon>
    </lineage>
</organism>
<protein>
    <recommendedName>
        <fullName evidence="3">Signal transduction histidine kinase internal region domain-containing protein</fullName>
    </recommendedName>
</protein>
<feature type="transmembrane region" description="Helical" evidence="2">
    <location>
        <begin position="115"/>
        <end position="134"/>
    </location>
</feature>
<evidence type="ECO:0000259" key="3">
    <source>
        <dbReference type="Pfam" id="PF06580"/>
    </source>
</evidence>
<dbReference type="EMBL" id="CP046401">
    <property type="protein sequence ID" value="QGY46459.1"/>
    <property type="molecule type" value="Genomic_DNA"/>
</dbReference>
<evidence type="ECO:0000313" key="5">
    <source>
        <dbReference type="Proteomes" id="UP000428260"/>
    </source>
</evidence>
<dbReference type="PANTHER" id="PTHR34220:SF7">
    <property type="entry name" value="SENSOR HISTIDINE KINASE YPDA"/>
    <property type="match status" value="1"/>
</dbReference>